<feature type="region of interest" description="Disordered" evidence="1">
    <location>
        <begin position="1"/>
        <end position="28"/>
    </location>
</feature>
<dbReference type="SUPFAM" id="SSF75005">
    <property type="entry name" value="Arabinanase/levansucrase/invertase"/>
    <property type="match status" value="1"/>
</dbReference>
<dbReference type="Pfam" id="PF24793">
    <property type="entry name" value="GINT1_N"/>
    <property type="match status" value="1"/>
</dbReference>
<dbReference type="InterPro" id="IPR023296">
    <property type="entry name" value="Glyco_hydro_beta-prop_sf"/>
</dbReference>
<dbReference type="STRING" id="69960.SAMN05421720_11012"/>
<sequence length="456" mass="51175">MWAEAGVTARFQRGSTSGERPPQPTSAPVMPLAEAVAGQRTFDVVVDFVHDPRVLTLCARTRFGVWRLDAFASGAGYREAFEEAPVTPVVLTVQQSAEEPPRVVARVDHDTKFPASRHHAFLREKAVPLVMRELARLHQDGAVQDLGLAEPRPSPSARSHVPRYLTRWGGEVVQRFKRAAGARLGRRYGGFYLKIGRGTPHTFDPAAAQSVMPPSHAFWADPFLFETEDGLYVFYEDYDYRTGLGHIAVARTDGDRFDVIGDALRRPYHLSFPFVFRWNGDIWMIPETIQAARIEVWRARAFPLEWELVATALEGTRAADTVLAVHENAWWVFTNIFGDIFDDYSGELHVYRADSPLLRRLEPHPLNPVVVGSCTARNGGRVFHENGRLYRTSQENSHGTYGYGLNVMEITALDLTCYEETRVRRITPDFEPGIIGCHHCDAAAGVVVFDVRAALF</sequence>
<dbReference type="AlphaFoldDB" id="A0A1G7EWT1"/>
<evidence type="ECO:0000256" key="1">
    <source>
        <dbReference type="SAM" id="MobiDB-lite"/>
    </source>
</evidence>
<reference evidence="3 4" key="1">
    <citation type="submission" date="2016-10" db="EMBL/GenBank/DDBJ databases">
        <authorList>
            <person name="de Groot N.N."/>
        </authorList>
    </citation>
    <scope>NUCLEOTIDE SEQUENCE [LARGE SCALE GENOMIC DNA]</scope>
    <source>
        <strain evidence="3 4">ATCC 700224</strain>
    </source>
</reference>
<protein>
    <recommendedName>
        <fullName evidence="2">Glucosamine inositolphosphorylceramide transferase 1 N-terminal domain-containing protein</fullName>
    </recommendedName>
</protein>
<proteinExistence type="predicted"/>
<evidence type="ECO:0000259" key="2">
    <source>
        <dbReference type="Pfam" id="PF24793"/>
    </source>
</evidence>
<dbReference type="Proteomes" id="UP000199412">
    <property type="component" value="Unassembled WGS sequence"/>
</dbReference>
<dbReference type="EMBL" id="FNAP01000010">
    <property type="protein sequence ID" value="SDE68091.1"/>
    <property type="molecule type" value="Genomic_DNA"/>
</dbReference>
<gene>
    <name evidence="3" type="ORF">SAMN05421720_11012</name>
</gene>
<dbReference type="InterPro" id="IPR056442">
    <property type="entry name" value="GINT1_N"/>
</dbReference>
<keyword evidence="4" id="KW-1185">Reference proteome</keyword>
<accession>A0A1G7EWT1</accession>
<feature type="domain" description="Glucosamine inositolphosphorylceramide transferase 1 N-terminal" evidence="2">
    <location>
        <begin position="215"/>
        <end position="424"/>
    </location>
</feature>
<organism evidence="3 4">
    <name type="scientific">Rhodospira trueperi</name>
    <dbReference type="NCBI Taxonomy" id="69960"/>
    <lineage>
        <taxon>Bacteria</taxon>
        <taxon>Pseudomonadati</taxon>
        <taxon>Pseudomonadota</taxon>
        <taxon>Alphaproteobacteria</taxon>
        <taxon>Rhodospirillales</taxon>
        <taxon>Rhodospirillaceae</taxon>
        <taxon>Rhodospira</taxon>
    </lineage>
</organism>
<name>A0A1G7EWT1_9PROT</name>
<evidence type="ECO:0000313" key="3">
    <source>
        <dbReference type="EMBL" id="SDE68091.1"/>
    </source>
</evidence>
<evidence type="ECO:0000313" key="4">
    <source>
        <dbReference type="Proteomes" id="UP000199412"/>
    </source>
</evidence>